<dbReference type="InterPro" id="IPR008254">
    <property type="entry name" value="Flavodoxin/NO_synth"/>
</dbReference>
<dbReference type="SUPFAM" id="SSF52218">
    <property type="entry name" value="Flavoproteins"/>
    <property type="match status" value="1"/>
</dbReference>
<dbReference type="InterPro" id="IPR029039">
    <property type="entry name" value="Flavoprotein-like_sf"/>
</dbReference>
<dbReference type="InterPro" id="IPR026816">
    <property type="entry name" value="Flavodoxin_dom"/>
</dbReference>
<dbReference type="InterPro" id="IPR052200">
    <property type="entry name" value="Protoporphyrinogen_IX_DH"/>
</dbReference>
<reference evidence="2 3" key="1">
    <citation type="submission" date="2021-04" db="EMBL/GenBank/DDBJ databases">
        <title>Nocardia tengchongensis.</title>
        <authorList>
            <person name="Zhuang k."/>
            <person name="Ran Y."/>
            <person name="Li W."/>
        </authorList>
    </citation>
    <scope>NUCLEOTIDE SEQUENCE [LARGE SCALE GENOMIC DNA]</scope>
    <source>
        <strain evidence="2 3">CFH S0057</strain>
    </source>
</reference>
<sequence length="184" mass="19815">MENRKPAVSIVFASAQGSTREIAEYIGNDLAARGATVEVADAEHAPDLSRFDAVVIGSAVRDMALLPTVAEYVASHRNELSARPVWLFSVGIEPALRGPIGHLIGRMVPKRIAAVRDSIGPREYQAFAGHYERVGVSLGARVLYRLLGGGRYGDLRDWTAIGAFSDSIAQALKLHAPHTIPIHP</sequence>
<feature type="domain" description="Flavodoxin-like" evidence="1">
    <location>
        <begin position="8"/>
        <end position="169"/>
    </location>
</feature>
<name>A0ABX8CGZ4_9NOCA</name>
<accession>A0ABX8CGZ4</accession>
<evidence type="ECO:0000313" key="3">
    <source>
        <dbReference type="Proteomes" id="UP000683310"/>
    </source>
</evidence>
<proteinExistence type="predicted"/>
<dbReference type="Pfam" id="PF12724">
    <property type="entry name" value="Flavodoxin_5"/>
    <property type="match status" value="1"/>
</dbReference>
<evidence type="ECO:0000313" key="2">
    <source>
        <dbReference type="EMBL" id="QVI19233.1"/>
    </source>
</evidence>
<dbReference type="PANTHER" id="PTHR38030">
    <property type="entry name" value="PROTOPORPHYRINOGEN IX DEHYDROGENASE [MENAQUINONE]"/>
    <property type="match status" value="1"/>
</dbReference>
<dbReference type="PROSITE" id="PS50902">
    <property type="entry name" value="FLAVODOXIN_LIKE"/>
    <property type="match status" value="1"/>
</dbReference>
<organism evidence="2 3">
    <name type="scientific">Nocardia tengchongensis</name>
    <dbReference type="NCBI Taxonomy" id="2055889"/>
    <lineage>
        <taxon>Bacteria</taxon>
        <taxon>Bacillati</taxon>
        <taxon>Actinomycetota</taxon>
        <taxon>Actinomycetes</taxon>
        <taxon>Mycobacteriales</taxon>
        <taxon>Nocardiaceae</taxon>
        <taxon>Nocardia</taxon>
    </lineage>
</organism>
<dbReference type="PROSITE" id="PS00201">
    <property type="entry name" value="FLAVODOXIN"/>
    <property type="match status" value="1"/>
</dbReference>
<dbReference type="Gene3D" id="3.40.50.360">
    <property type="match status" value="1"/>
</dbReference>
<keyword evidence="3" id="KW-1185">Reference proteome</keyword>
<protein>
    <submittedName>
        <fullName evidence="2">Flavodoxin</fullName>
    </submittedName>
</protein>
<dbReference type="RefSeq" id="WP_213555267.1">
    <property type="nucleotide sequence ID" value="NZ_JBHXAJ010000006.1"/>
</dbReference>
<dbReference type="Proteomes" id="UP000683310">
    <property type="component" value="Chromosome"/>
</dbReference>
<dbReference type="InterPro" id="IPR001226">
    <property type="entry name" value="Flavodoxin_CS"/>
</dbReference>
<gene>
    <name evidence="2" type="ORF">KHQ06_22675</name>
</gene>
<dbReference type="PANTHER" id="PTHR38030:SF2">
    <property type="entry name" value="PROTOPORPHYRINOGEN IX DEHYDROGENASE [QUINONE]"/>
    <property type="match status" value="1"/>
</dbReference>
<evidence type="ECO:0000259" key="1">
    <source>
        <dbReference type="PROSITE" id="PS50902"/>
    </source>
</evidence>
<dbReference type="EMBL" id="CP074371">
    <property type="protein sequence ID" value="QVI19233.1"/>
    <property type="molecule type" value="Genomic_DNA"/>
</dbReference>